<comment type="catalytic activity">
    <reaction evidence="11">
        <text>a very-long-chain acyl-CoA + malonyl-CoA + H(+) = a very-long-chain 3-oxoacyl-CoA + CO2 + CoA</text>
        <dbReference type="Rhea" id="RHEA:32727"/>
        <dbReference type="ChEBI" id="CHEBI:15378"/>
        <dbReference type="ChEBI" id="CHEBI:16526"/>
        <dbReference type="ChEBI" id="CHEBI:57287"/>
        <dbReference type="ChEBI" id="CHEBI:57384"/>
        <dbReference type="ChEBI" id="CHEBI:90725"/>
        <dbReference type="ChEBI" id="CHEBI:90736"/>
        <dbReference type="EC" id="2.3.1.199"/>
    </reaction>
</comment>
<evidence type="ECO:0000256" key="6">
    <source>
        <dbReference type="ARBA" id="ARBA00022832"/>
    </source>
</evidence>
<dbReference type="OrthoDB" id="434092at2759"/>
<sequence length="318" mass="36980">MATKPHLIDTLPSSSLQTFIDAFRQVDLTSPKSIYDTYVHVGGTFKWDDAVTPLSSLQSIGLTLVLYVVISYTISFILGTKTPKEMEEEHKNPTFFQKVLKWVAFLHNLNMTVISLVCFFGLLFEVAKIGLKDGFYSLLCDPEHKYNVGYIPFWTYMYYMSKYVELFDTFLLVIRRSRLRFIHTYHHVTTMSICYYGLYTGGTGQWIPIALNTFVHIIMYYYYMKVTLGFDVWWKMYLTDIQLVQFVLDAATFTAYCYAEMFWERPKGNTCTGSFMGSLTGDVVVISFFFLFFKLRQENARALAKKKAAKEQLAKKEE</sequence>
<dbReference type="VEuPathDB" id="AmoebaDB:NfTy_059330"/>
<dbReference type="GO" id="GO:0034625">
    <property type="term" value="P:fatty acid elongation, monounsaturated fatty acid"/>
    <property type="evidence" value="ECO:0007669"/>
    <property type="project" value="TreeGrafter"/>
</dbReference>
<dbReference type="GO" id="GO:0034626">
    <property type="term" value="P:fatty acid elongation, polyunsaturated fatty acid"/>
    <property type="evidence" value="ECO:0007669"/>
    <property type="project" value="TreeGrafter"/>
</dbReference>
<gene>
    <name evidence="13" type="ORF">FDP41_003161</name>
</gene>
<dbReference type="GO" id="GO:0042761">
    <property type="term" value="P:very long-chain fatty acid biosynthetic process"/>
    <property type="evidence" value="ECO:0007669"/>
    <property type="project" value="TreeGrafter"/>
</dbReference>
<protein>
    <recommendedName>
        <fullName evidence="12">Elongation of fatty acids protein</fullName>
        <ecNumber evidence="12">2.3.1.-</ecNumber>
    </recommendedName>
</protein>
<evidence type="ECO:0000256" key="11">
    <source>
        <dbReference type="ARBA" id="ARBA00047375"/>
    </source>
</evidence>
<evidence type="ECO:0000256" key="4">
    <source>
        <dbReference type="ARBA" id="ARBA00022679"/>
    </source>
</evidence>
<feature type="transmembrane region" description="Helical" evidence="12">
    <location>
        <begin position="243"/>
        <end position="263"/>
    </location>
</feature>
<dbReference type="GO" id="GO:0019367">
    <property type="term" value="P:fatty acid elongation, saturated fatty acid"/>
    <property type="evidence" value="ECO:0007669"/>
    <property type="project" value="TreeGrafter"/>
</dbReference>
<evidence type="ECO:0000256" key="1">
    <source>
        <dbReference type="ARBA" id="ARBA00004141"/>
    </source>
</evidence>
<feature type="transmembrane region" description="Helical" evidence="12">
    <location>
        <begin position="57"/>
        <end position="78"/>
    </location>
</feature>
<dbReference type="GO" id="GO:0005789">
    <property type="term" value="C:endoplasmic reticulum membrane"/>
    <property type="evidence" value="ECO:0007669"/>
    <property type="project" value="TreeGrafter"/>
</dbReference>
<dbReference type="VEuPathDB" id="AmoebaDB:FDP41_003161"/>
<keyword evidence="6 12" id="KW-0276">Fatty acid metabolism</keyword>
<dbReference type="InterPro" id="IPR030457">
    <property type="entry name" value="ELO_CS"/>
</dbReference>
<proteinExistence type="inferred from homology"/>
<dbReference type="Pfam" id="PF01151">
    <property type="entry name" value="ELO"/>
    <property type="match status" value="1"/>
</dbReference>
<dbReference type="PROSITE" id="PS01188">
    <property type="entry name" value="ELO"/>
    <property type="match status" value="1"/>
</dbReference>
<keyword evidence="3 12" id="KW-0444">Lipid biosynthesis</keyword>
<dbReference type="EMBL" id="VFQX01000033">
    <property type="protein sequence ID" value="KAF0977839.1"/>
    <property type="molecule type" value="Genomic_DNA"/>
</dbReference>
<comment type="similarity">
    <text evidence="2 12">Belongs to the ELO family.</text>
</comment>
<dbReference type="GO" id="GO:0030148">
    <property type="term" value="P:sphingolipid biosynthetic process"/>
    <property type="evidence" value="ECO:0007669"/>
    <property type="project" value="TreeGrafter"/>
</dbReference>
<dbReference type="AlphaFoldDB" id="A0A6A5BY15"/>
<evidence type="ECO:0000256" key="5">
    <source>
        <dbReference type="ARBA" id="ARBA00022692"/>
    </source>
</evidence>
<dbReference type="RefSeq" id="XP_044562552.1">
    <property type="nucleotide sequence ID" value="XM_044706435.1"/>
</dbReference>
<dbReference type="OMA" id="HVLTLNY"/>
<feature type="transmembrane region" description="Helical" evidence="12">
    <location>
        <begin position="275"/>
        <end position="293"/>
    </location>
</feature>
<evidence type="ECO:0000256" key="8">
    <source>
        <dbReference type="ARBA" id="ARBA00023098"/>
    </source>
</evidence>
<comment type="catalytic activity">
    <reaction evidence="12">
        <text>an acyl-CoA + malonyl-CoA + H(+) = a 3-oxoacyl-CoA + CO2 + CoA</text>
        <dbReference type="Rhea" id="RHEA:50252"/>
        <dbReference type="ChEBI" id="CHEBI:15378"/>
        <dbReference type="ChEBI" id="CHEBI:16526"/>
        <dbReference type="ChEBI" id="CHEBI:57287"/>
        <dbReference type="ChEBI" id="CHEBI:57384"/>
        <dbReference type="ChEBI" id="CHEBI:58342"/>
        <dbReference type="ChEBI" id="CHEBI:90726"/>
    </reaction>
    <physiologicalReaction direction="left-to-right" evidence="12">
        <dbReference type="Rhea" id="RHEA:50253"/>
    </physiologicalReaction>
</comment>
<keyword evidence="4 12" id="KW-0808">Transferase</keyword>
<dbReference type="EC" id="2.3.1.-" evidence="12"/>
<dbReference type="GeneID" id="68110379"/>
<organism evidence="13 14">
    <name type="scientific">Naegleria fowleri</name>
    <name type="common">Brain eating amoeba</name>
    <dbReference type="NCBI Taxonomy" id="5763"/>
    <lineage>
        <taxon>Eukaryota</taxon>
        <taxon>Discoba</taxon>
        <taxon>Heterolobosea</taxon>
        <taxon>Tetramitia</taxon>
        <taxon>Eutetramitia</taxon>
        <taxon>Vahlkampfiidae</taxon>
        <taxon>Naegleria</taxon>
    </lineage>
</organism>
<keyword evidence="9 12" id="KW-0472">Membrane</keyword>
<keyword evidence="10 12" id="KW-0275">Fatty acid biosynthesis</keyword>
<keyword evidence="14" id="KW-1185">Reference proteome</keyword>
<feature type="transmembrane region" description="Helical" evidence="12">
    <location>
        <begin position="156"/>
        <end position="174"/>
    </location>
</feature>
<keyword evidence="8 12" id="KW-0443">Lipid metabolism</keyword>
<dbReference type="GO" id="GO:0009922">
    <property type="term" value="F:fatty acid elongase activity"/>
    <property type="evidence" value="ECO:0007669"/>
    <property type="project" value="UniProtKB-EC"/>
</dbReference>
<accession>A0A6A5BY15</accession>
<evidence type="ECO:0000313" key="14">
    <source>
        <dbReference type="Proteomes" id="UP000444721"/>
    </source>
</evidence>
<dbReference type="VEuPathDB" id="AmoebaDB:NF0030410"/>
<name>A0A6A5BY15_NAEFO</name>
<dbReference type="PANTHER" id="PTHR11157">
    <property type="entry name" value="FATTY ACID ACYL TRANSFERASE-RELATED"/>
    <property type="match status" value="1"/>
</dbReference>
<evidence type="ECO:0000256" key="2">
    <source>
        <dbReference type="ARBA" id="ARBA00007263"/>
    </source>
</evidence>
<evidence type="ECO:0000256" key="12">
    <source>
        <dbReference type="RuleBase" id="RU361115"/>
    </source>
</evidence>
<dbReference type="PANTHER" id="PTHR11157:SF134">
    <property type="entry name" value="ELONGATION OF FATTY ACIDS PROTEIN 1-RELATED"/>
    <property type="match status" value="1"/>
</dbReference>
<comment type="caution">
    <text evidence="13">The sequence shown here is derived from an EMBL/GenBank/DDBJ whole genome shotgun (WGS) entry which is preliminary data.</text>
</comment>
<keyword evidence="5 12" id="KW-0812">Transmembrane</keyword>
<evidence type="ECO:0000313" key="13">
    <source>
        <dbReference type="EMBL" id="KAF0977839.1"/>
    </source>
</evidence>
<feature type="transmembrane region" description="Helical" evidence="12">
    <location>
        <begin position="205"/>
        <end position="223"/>
    </location>
</feature>
<evidence type="ECO:0000256" key="7">
    <source>
        <dbReference type="ARBA" id="ARBA00022989"/>
    </source>
</evidence>
<feature type="transmembrane region" description="Helical" evidence="12">
    <location>
        <begin position="99"/>
        <end position="124"/>
    </location>
</feature>
<dbReference type="InterPro" id="IPR002076">
    <property type="entry name" value="ELO_fam"/>
</dbReference>
<evidence type="ECO:0000256" key="10">
    <source>
        <dbReference type="ARBA" id="ARBA00023160"/>
    </source>
</evidence>
<evidence type="ECO:0000256" key="9">
    <source>
        <dbReference type="ARBA" id="ARBA00023136"/>
    </source>
</evidence>
<dbReference type="Proteomes" id="UP000444721">
    <property type="component" value="Unassembled WGS sequence"/>
</dbReference>
<reference evidence="13 14" key="1">
    <citation type="journal article" date="2019" name="Sci. Rep.">
        <title>Nanopore sequencing improves the draft genome of the human pathogenic amoeba Naegleria fowleri.</title>
        <authorList>
            <person name="Liechti N."/>
            <person name="Schurch N."/>
            <person name="Bruggmann R."/>
            <person name="Wittwer M."/>
        </authorList>
    </citation>
    <scope>NUCLEOTIDE SEQUENCE [LARGE SCALE GENOMIC DNA]</scope>
    <source>
        <strain evidence="13 14">ATCC 30894</strain>
    </source>
</reference>
<evidence type="ECO:0000256" key="3">
    <source>
        <dbReference type="ARBA" id="ARBA00022516"/>
    </source>
</evidence>
<comment type="subcellular location">
    <subcellularLocation>
        <location evidence="1">Membrane</location>
        <topology evidence="1">Multi-pass membrane protein</topology>
    </subcellularLocation>
</comment>
<keyword evidence="7 12" id="KW-1133">Transmembrane helix</keyword>